<evidence type="ECO:0000256" key="2">
    <source>
        <dbReference type="ARBA" id="ARBA00022833"/>
    </source>
</evidence>
<sequence length="373" mass="42288">MINLLKKLTAIHSSYPNEMQMVKFMYDFFKNKNYTVKKQNVEKNRYNLLVSKGKGSKSILLYSHMDTVAISSGWNTDPLKLKIIKDNAYGLGAWDMKSGMVAALQAFLDYQPKNIKIKFSLCVDEENISKGGYALIKSKFMKDVACVISPEPAFFNGINGIVTGRIGRAVYDIEIGGVSRHFALYDNKYDINKFSAELLLKLNSLNKLIDKERKQFIFARKIKSEAIGMSIPQKTYIQLDSSVLPPNTHQKILKQIRKVSESINLKYDNSFNVCVNFVKRETPFLEPYEIDKNNPYLRLLSKSVSETTKKKAIPYFRSSVADENIFGSYGFTVLGIGPEGGNAHAPNEWVSITSMKKLNLVIMNFLKKADDIC</sequence>
<dbReference type="Gene3D" id="3.40.630.10">
    <property type="entry name" value="Zn peptidases"/>
    <property type="match status" value="2"/>
</dbReference>
<comment type="caution">
    <text evidence="3">The sequence shown here is derived from an EMBL/GenBank/DDBJ whole genome shotgun (WGS) entry which is preliminary data.</text>
</comment>
<evidence type="ECO:0000313" key="3">
    <source>
        <dbReference type="EMBL" id="KKQ02209.1"/>
    </source>
</evidence>
<dbReference type="GO" id="GO:0016787">
    <property type="term" value="F:hydrolase activity"/>
    <property type="evidence" value="ECO:0007669"/>
    <property type="project" value="UniProtKB-KW"/>
</dbReference>
<proteinExistence type="predicted"/>
<dbReference type="EMBL" id="LBRS01000001">
    <property type="protein sequence ID" value="KKQ02209.1"/>
    <property type="molecule type" value="Genomic_DNA"/>
</dbReference>
<dbReference type="PANTHER" id="PTHR43808">
    <property type="entry name" value="ACETYLORNITHINE DEACETYLASE"/>
    <property type="match status" value="1"/>
</dbReference>
<gene>
    <name evidence="3" type="ORF">US11_C0001G0168</name>
</gene>
<name>A0A0G0GQZ2_9BACT</name>
<protein>
    <submittedName>
        <fullName evidence="3">ArgE/DapE-related deacylase</fullName>
    </submittedName>
</protein>
<dbReference type="PANTHER" id="PTHR43808:SF8">
    <property type="entry name" value="PEPTIDASE M20 DIMERISATION DOMAIN-CONTAINING PROTEIN"/>
    <property type="match status" value="1"/>
</dbReference>
<organism evidence="3 4">
    <name type="scientific">Candidatus Roizmanbacteria bacterium GW2011_GWA2_36_23</name>
    <dbReference type="NCBI Taxonomy" id="1618480"/>
    <lineage>
        <taxon>Bacteria</taxon>
        <taxon>Candidatus Roizmaniibacteriota</taxon>
    </lineage>
</organism>
<evidence type="ECO:0000256" key="1">
    <source>
        <dbReference type="ARBA" id="ARBA00022801"/>
    </source>
</evidence>
<dbReference type="InterPro" id="IPR002933">
    <property type="entry name" value="Peptidase_M20"/>
</dbReference>
<dbReference type="InterPro" id="IPR050072">
    <property type="entry name" value="Peptidase_M20A"/>
</dbReference>
<dbReference type="STRING" id="1618480.US11_C0001G0168"/>
<evidence type="ECO:0000313" key="4">
    <source>
        <dbReference type="Proteomes" id="UP000034344"/>
    </source>
</evidence>
<keyword evidence="2" id="KW-0862">Zinc</keyword>
<keyword evidence="1" id="KW-0378">Hydrolase</keyword>
<accession>A0A0G0GQZ2</accession>
<dbReference type="AlphaFoldDB" id="A0A0G0GQZ2"/>
<dbReference type="PROSITE" id="PS00758">
    <property type="entry name" value="ARGE_DAPE_CPG2_1"/>
    <property type="match status" value="1"/>
</dbReference>
<dbReference type="SUPFAM" id="SSF53187">
    <property type="entry name" value="Zn-dependent exopeptidases"/>
    <property type="match status" value="1"/>
</dbReference>
<dbReference type="InterPro" id="IPR001261">
    <property type="entry name" value="ArgE/DapE_CS"/>
</dbReference>
<reference evidence="3 4" key="1">
    <citation type="journal article" date="2015" name="Nature">
        <title>rRNA introns, odd ribosomes, and small enigmatic genomes across a large radiation of phyla.</title>
        <authorList>
            <person name="Brown C.T."/>
            <person name="Hug L.A."/>
            <person name="Thomas B.C."/>
            <person name="Sharon I."/>
            <person name="Castelle C.J."/>
            <person name="Singh A."/>
            <person name="Wilkins M.J."/>
            <person name="Williams K.H."/>
            <person name="Banfield J.F."/>
        </authorList>
    </citation>
    <scope>NUCLEOTIDE SEQUENCE [LARGE SCALE GENOMIC DNA]</scope>
</reference>
<dbReference type="Pfam" id="PF01546">
    <property type="entry name" value="Peptidase_M20"/>
    <property type="match status" value="1"/>
</dbReference>
<dbReference type="Proteomes" id="UP000034344">
    <property type="component" value="Unassembled WGS sequence"/>
</dbReference>